<dbReference type="GO" id="GO:0000271">
    <property type="term" value="P:polysaccharide biosynthetic process"/>
    <property type="evidence" value="ECO:0007669"/>
    <property type="project" value="InterPro"/>
</dbReference>
<organism evidence="1 2">
    <name type="scientific">Actibacterium lipolyticum</name>
    <dbReference type="NCBI Taxonomy" id="1524263"/>
    <lineage>
        <taxon>Bacteria</taxon>
        <taxon>Pseudomonadati</taxon>
        <taxon>Pseudomonadota</taxon>
        <taxon>Alphaproteobacteria</taxon>
        <taxon>Rhodobacterales</taxon>
        <taxon>Roseobacteraceae</taxon>
        <taxon>Actibacterium</taxon>
    </lineage>
</organism>
<dbReference type="Pfam" id="PF05159">
    <property type="entry name" value="Capsule_synth"/>
    <property type="match status" value="1"/>
</dbReference>
<evidence type="ECO:0000313" key="2">
    <source>
        <dbReference type="Proteomes" id="UP000202922"/>
    </source>
</evidence>
<dbReference type="AlphaFoldDB" id="A0A238JKA3"/>
<proteinExistence type="predicted"/>
<accession>A0A238JKA3</accession>
<dbReference type="GO" id="GO:0015774">
    <property type="term" value="P:polysaccharide transport"/>
    <property type="evidence" value="ECO:0007669"/>
    <property type="project" value="InterPro"/>
</dbReference>
<dbReference type="RefSeq" id="WP_093966826.1">
    <property type="nucleotide sequence ID" value="NZ_FXYE01000001.1"/>
</dbReference>
<gene>
    <name evidence="1" type="ORF">COL8621_00005</name>
</gene>
<dbReference type="Proteomes" id="UP000202922">
    <property type="component" value="Unassembled WGS sequence"/>
</dbReference>
<dbReference type="EMBL" id="FXYE01000001">
    <property type="protein sequence ID" value="SMX30644.1"/>
    <property type="molecule type" value="Genomic_DNA"/>
</dbReference>
<dbReference type="OrthoDB" id="9794206at2"/>
<sequence>MIAYVAGWTRKKDSVFKALAAAVGGAVRLPFIGLSFRPFPESKERAEAALAVAKRKPKSALGGAAKYRLIWAQYNWARRYFTKHPKRVAVCWNGITGSRRAFMDGAKDAGAKRLFVELAPFPGRVTIDPAGVNALNSVPRAPEFFLKWSAGNPDRTGEGWRALGANLTARASRRADVGQGDGATLSDAGQFLFCPLQVPNDSQITLFADWVETVDGMLAALADAADALPEGWHIRVKEHPSAKSSLAEPLAAAVERAKGRIVIDNQTDTFAQVAASGGVITINSSVGLQAFFYDKPVITLGKAFFAIPGLVTTAAGLSELRDVLSGANTLGFDAPLRAAFMNYLDQEYYQIAEPGPDGSVTLDPKAIKHKLIAAEG</sequence>
<evidence type="ECO:0000313" key="1">
    <source>
        <dbReference type="EMBL" id="SMX30644.1"/>
    </source>
</evidence>
<dbReference type="InterPro" id="IPR007833">
    <property type="entry name" value="Capsule_polysaccharide_synth"/>
</dbReference>
<protein>
    <submittedName>
        <fullName evidence="1">Capsule polysaccharide biosynthesis protein</fullName>
    </submittedName>
</protein>
<reference evidence="2" key="1">
    <citation type="submission" date="2017-05" db="EMBL/GenBank/DDBJ databases">
        <authorList>
            <person name="Rodrigo-Torres L."/>
            <person name="Arahal R. D."/>
            <person name="Lucena T."/>
        </authorList>
    </citation>
    <scope>NUCLEOTIDE SEQUENCE [LARGE SCALE GENOMIC DNA]</scope>
    <source>
        <strain evidence="2">CECT 8621</strain>
    </source>
</reference>
<name>A0A238JKA3_9RHOB</name>
<keyword evidence="2" id="KW-1185">Reference proteome</keyword>